<organism evidence="1 2">
    <name type="scientific">Neophaeococcomyces mojaviensis</name>
    <dbReference type="NCBI Taxonomy" id="3383035"/>
    <lineage>
        <taxon>Eukaryota</taxon>
        <taxon>Fungi</taxon>
        <taxon>Dikarya</taxon>
        <taxon>Ascomycota</taxon>
        <taxon>Pezizomycotina</taxon>
        <taxon>Eurotiomycetes</taxon>
        <taxon>Chaetothyriomycetidae</taxon>
        <taxon>Chaetothyriales</taxon>
        <taxon>Chaetothyriales incertae sedis</taxon>
        <taxon>Neophaeococcomyces</taxon>
    </lineage>
</organism>
<reference evidence="1" key="1">
    <citation type="submission" date="2022-10" db="EMBL/GenBank/DDBJ databases">
        <title>Culturing micro-colonial fungi from biological soil crusts in the Mojave desert and describing Neophaeococcomyces mojavensis, and introducing the new genera and species Taxawa tesnikishii.</title>
        <authorList>
            <person name="Kurbessoian T."/>
            <person name="Stajich J.E."/>
        </authorList>
    </citation>
    <scope>NUCLEOTIDE SEQUENCE</scope>
    <source>
        <strain evidence="1">JES_112</strain>
    </source>
</reference>
<gene>
    <name evidence="1" type="primary">HAM1</name>
    <name evidence="1" type="ORF">H2198_008233</name>
</gene>
<evidence type="ECO:0000313" key="1">
    <source>
        <dbReference type="EMBL" id="KAJ9652520.1"/>
    </source>
</evidence>
<name>A0ACC2ZXY3_9EURO</name>
<accession>A0ACC2ZXY3</accession>
<proteinExistence type="predicted"/>
<dbReference type="EMBL" id="JAPDRQ010000195">
    <property type="protein sequence ID" value="KAJ9652520.1"/>
    <property type="molecule type" value="Genomic_DNA"/>
</dbReference>
<keyword evidence="2" id="KW-1185">Reference proteome</keyword>
<comment type="caution">
    <text evidence="1">The sequence shown here is derived from an EMBL/GenBank/DDBJ whole genome shotgun (WGS) entry which is preliminary data.</text>
</comment>
<protein>
    <submittedName>
        <fullName evidence="1">Nucleoside triphosphate pyrophosphohydrolase ham1</fullName>
    </submittedName>
</protein>
<sequence>MSKSATSRPTHLIFLTSNAGKLREFQAGMSNVPNITVTNRADVDIDEIQGTIEEIAIDKCRRAAEIIGGPVLTEDTALEFRALGGLPGPYIKYFLMAIGHEGLNNLLAAYEDKTIYAVCTFAYCAGPGSQPILFQGRTEGKLVPARGPSAFGWDPCFEYPPAGQTYAEMDKEEKNKISHRGKAQEKLKRWLAGEEIDAL</sequence>
<dbReference type="Proteomes" id="UP001172386">
    <property type="component" value="Unassembled WGS sequence"/>
</dbReference>
<evidence type="ECO:0000313" key="2">
    <source>
        <dbReference type="Proteomes" id="UP001172386"/>
    </source>
</evidence>